<dbReference type="Proteomes" id="UP000593594">
    <property type="component" value="Chromosome"/>
</dbReference>
<dbReference type="AlphaFoldDB" id="A0A7S8C0S5"/>
<keyword evidence="1" id="KW-0808">Transferase</keyword>
<dbReference type="Gene3D" id="3.30.30.40">
    <property type="match status" value="1"/>
</dbReference>
<dbReference type="GO" id="GO:0008410">
    <property type="term" value="F:CoA-transferase activity"/>
    <property type="evidence" value="ECO:0007669"/>
    <property type="project" value="InterPro"/>
</dbReference>
<evidence type="ECO:0000313" key="2">
    <source>
        <dbReference type="Proteomes" id="UP000593594"/>
    </source>
</evidence>
<dbReference type="PANTHER" id="PTHR43293">
    <property type="entry name" value="ACETATE COA-TRANSFERASE YDIF"/>
    <property type="match status" value="1"/>
</dbReference>
<dbReference type="PANTHER" id="PTHR43293:SF3">
    <property type="entry name" value="CHOLESTEROL RING-CLEAVING HYDROLASE IPDB SUBUNIT"/>
    <property type="match status" value="1"/>
</dbReference>
<sequence length="288" mass="30825">MAQFLDLADAVEDIVRDGDTVAMEGFTHLIPHAAGHETIRQGRKDLTLIRMTPDIVYDQMIGAGCARKIVFSWGGNPGVGSLHRMREAIEKGWPAPLEAEEHSHAAMANAYEAGAAGLPCAVFRGYLGADLARVNPNIRSVTCPFTGEKLAAVPAIRPDAAVVHAQKADREGNVLIEGIVGVQKEAVLSASRSLVTVEEVVDSFGPRSPNAVVLPSWAVSAIAVVPGGAHPSYAHGYYKRDNAFYKAWDAISRDRDAFTAWIDEHVLKGGPERFAQFVDASMKEGAGA</sequence>
<dbReference type="InterPro" id="IPR004165">
    <property type="entry name" value="CoA_trans_fam_I"/>
</dbReference>
<dbReference type="Pfam" id="PF01144">
    <property type="entry name" value="CoA_trans"/>
    <property type="match status" value="1"/>
</dbReference>
<name>A0A7S8C0S5_9HYPH</name>
<dbReference type="SMART" id="SM00882">
    <property type="entry name" value="CoA_trans"/>
    <property type="match status" value="1"/>
</dbReference>
<dbReference type="Gene3D" id="3.40.1080.10">
    <property type="entry name" value="Glutaconate Coenzyme A-transferase"/>
    <property type="match status" value="1"/>
</dbReference>
<dbReference type="RefSeq" id="WP_213162484.1">
    <property type="nucleotide sequence ID" value="NZ_CP058214.1"/>
</dbReference>
<organism evidence="1 2">
    <name type="scientific">Kaustia mangrovi</name>
    <dbReference type="NCBI Taxonomy" id="2593653"/>
    <lineage>
        <taxon>Bacteria</taxon>
        <taxon>Pseudomonadati</taxon>
        <taxon>Pseudomonadota</taxon>
        <taxon>Alphaproteobacteria</taxon>
        <taxon>Hyphomicrobiales</taxon>
        <taxon>Parvibaculaceae</taxon>
        <taxon>Kaustia</taxon>
    </lineage>
</organism>
<dbReference type="SUPFAM" id="SSF100950">
    <property type="entry name" value="NagB/RpiA/CoA transferase-like"/>
    <property type="match status" value="1"/>
</dbReference>
<proteinExistence type="predicted"/>
<protein>
    <submittedName>
        <fullName evidence="1">CoA transferase subunit A</fullName>
    </submittedName>
</protein>
<keyword evidence="2" id="KW-1185">Reference proteome</keyword>
<evidence type="ECO:0000313" key="1">
    <source>
        <dbReference type="EMBL" id="QPC41269.1"/>
    </source>
</evidence>
<dbReference type="KEGG" id="kmn:HW532_00010"/>
<accession>A0A7S8C0S5</accession>
<dbReference type="InterPro" id="IPR037171">
    <property type="entry name" value="NagB/RpiA_transferase-like"/>
</dbReference>
<reference evidence="1 2" key="1">
    <citation type="submission" date="2020-06" db="EMBL/GenBank/DDBJ databases">
        <title>Genome sequence of 2 isolates from Red Sea Mangroves.</title>
        <authorList>
            <person name="Sefrji F."/>
            <person name="Michoud G."/>
            <person name="Merlino G."/>
            <person name="Daffonchio D."/>
        </authorList>
    </citation>
    <scope>NUCLEOTIDE SEQUENCE [LARGE SCALE GENOMIC DNA]</scope>
    <source>
        <strain evidence="1 2">R1DC25</strain>
    </source>
</reference>
<gene>
    <name evidence="1" type="ORF">HW532_00010</name>
</gene>
<dbReference type="EMBL" id="CP058214">
    <property type="protein sequence ID" value="QPC41269.1"/>
    <property type="molecule type" value="Genomic_DNA"/>
</dbReference>